<evidence type="ECO:0000313" key="2">
    <source>
        <dbReference type="Proteomes" id="UP000775213"/>
    </source>
</evidence>
<gene>
    <name evidence="1" type="ORF">IEQ34_005858</name>
</gene>
<sequence>MASIRLRDPVFLNGSSSSLSFKEALFGASPSSTSFPDLKISSHRGLPALWISEAEIQALAAPFEFALVGKFPGRRPSIDAIQKFFFNLKLNGNYSVTVLNQRNVLIKLSQ</sequence>
<keyword evidence="2" id="KW-1185">Reference proteome</keyword>
<evidence type="ECO:0000313" key="1">
    <source>
        <dbReference type="EMBL" id="KAH0465755.1"/>
    </source>
</evidence>
<dbReference type="Proteomes" id="UP000775213">
    <property type="component" value="Unassembled WGS sequence"/>
</dbReference>
<accession>A0AAV7HE59</accession>
<name>A0AAV7HE59_DENCH</name>
<reference evidence="1 2" key="1">
    <citation type="journal article" date="2021" name="Hortic Res">
        <title>Chromosome-scale assembly of the Dendrobium chrysotoxum genome enhances the understanding of orchid evolution.</title>
        <authorList>
            <person name="Zhang Y."/>
            <person name="Zhang G.Q."/>
            <person name="Zhang D."/>
            <person name="Liu X.D."/>
            <person name="Xu X.Y."/>
            <person name="Sun W.H."/>
            <person name="Yu X."/>
            <person name="Zhu X."/>
            <person name="Wang Z.W."/>
            <person name="Zhao X."/>
            <person name="Zhong W.Y."/>
            <person name="Chen H."/>
            <person name="Yin W.L."/>
            <person name="Huang T."/>
            <person name="Niu S.C."/>
            <person name="Liu Z.J."/>
        </authorList>
    </citation>
    <scope>NUCLEOTIDE SEQUENCE [LARGE SCALE GENOMIC DNA]</scope>
    <source>
        <strain evidence="1">Lindl</strain>
    </source>
</reference>
<comment type="caution">
    <text evidence="1">The sequence shown here is derived from an EMBL/GenBank/DDBJ whole genome shotgun (WGS) entry which is preliminary data.</text>
</comment>
<proteinExistence type="predicted"/>
<protein>
    <submittedName>
        <fullName evidence="1">Uncharacterized protein</fullName>
    </submittedName>
</protein>
<organism evidence="1 2">
    <name type="scientific">Dendrobium chrysotoxum</name>
    <name type="common">Orchid</name>
    <dbReference type="NCBI Taxonomy" id="161865"/>
    <lineage>
        <taxon>Eukaryota</taxon>
        <taxon>Viridiplantae</taxon>
        <taxon>Streptophyta</taxon>
        <taxon>Embryophyta</taxon>
        <taxon>Tracheophyta</taxon>
        <taxon>Spermatophyta</taxon>
        <taxon>Magnoliopsida</taxon>
        <taxon>Liliopsida</taxon>
        <taxon>Asparagales</taxon>
        <taxon>Orchidaceae</taxon>
        <taxon>Epidendroideae</taxon>
        <taxon>Malaxideae</taxon>
        <taxon>Dendrobiinae</taxon>
        <taxon>Dendrobium</taxon>
    </lineage>
</organism>
<dbReference type="EMBL" id="JAGFBR010000006">
    <property type="protein sequence ID" value="KAH0465755.1"/>
    <property type="molecule type" value="Genomic_DNA"/>
</dbReference>
<dbReference type="AlphaFoldDB" id="A0AAV7HE59"/>